<gene>
    <name evidence="2" type="ORF">FKW77_005129</name>
</gene>
<feature type="signal peptide" evidence="1">
    <location>
        <begin position="1"/>
        <end position="16"/>
    </location>
</feature>
<evidence type="ECO:0000313" key="3">
    <source>
        <dbReference type="Proteomes" id="UP000316270"/>
    </source>
</evidence>
<dbReference type="EMBL" id="CP042194">
    <property type="protein sequence ID" value="QDS73759.1"/>
    <property type="molecule type" value="Genomic_DNA"/>
</dbReference>
<name>A0A517LDP1_9PEZI</name>
<sequence>MKLSLVAASLAMSVAALPAVDPAKPFAISITANDKTLYLSKGATGAGTPDVKNAESCVLNAETELVCGGKTIGAADSGMVDMSAIKPAPSSNAVTKGFSMDAEGTLHWGGQDLLKIPAFKKAVTEAPEIYSNGEAKWGLFEMGGTTNLYFQLGCPGSDGKYATPGTHSIMGMGVHNPVITGKNKAVPL</sequence>
<accession>A0A517LDP1</accession>
<evidence type="ECO:0000256" key="1">
    <source>
        <dbReference type="SAM" id="SignalP"/>
    </source>
</evidence>
<organism evidence="2 3">
    <name type="scientific">Venturia effusa</name>
    <dbReference type="NCBI Taxonomy" id="50376"/>
    <lineage>
        <taxon>Eukaryota</taxon>
        <taxon>Fungi</taxon>
        <taxon>Dikarya</taxon>
        <taxon>Ascomycota</taxon>
        <taxon>Pezizomycotina</taxon>
        <taxon>Dothideomycetes</taxon>
        <taxon>Pleosporomycetidae</taxon>
        <taxon>Venturiales</taxon>
        <taxon>Venturiaceae</taxon>
        <taxon>Venturia</taxon>
    </lineage>
</organism>
<dbReference type="OrthoDB" id="3899403at2759"/>
<keyword evidence="1" id="KW-0732">Signal</keyword>
<reference evidence="2 3" key="1">
    <citation type="submission" date="2019-07" db="EMBL/GenBank/DDBJ databases">
        <title>Finished genome of Venturia effusa.</title>
        <authorList>
            <person name="Young C.A."/>
            <person name="Cox M.P."/>
            <person name="Ganley A.R.D."/>
            <person name="David W.J."/>
        </authorList>
    </citation>
    <scope>NUCLEOTIDE SEQUENCE [LARGE SCALE GENOMIC DNA]</scope>
    <source>
        <strain evidence="3">albino</strain>
    </source>
</reference>
<protein>
    <submittedName>
        <fullName evidence="2">Uncharacterized protein</fullName>
    </submittedName>
</protein>
<dbReference type="AlphaFoldDB" id="A0A517LDP1"/>
<evidence type="ECO:0000313" key="2">
    <source>
        <dbReference type="EMBL" id="QDS73759.1"/>
    </source>
</evidence>
<feature type="chain" id="PRO_5022040929" evidence="1">
    <location>
        <begin position="17"/>
        <end position="188"/>
    </location>
</feature>
<proteinExistence type="predicted"/>
<keyword evidence="3" id="KW-1185">Reference proteome</keyword>
<dbReference type="Proteomes" id="UP000316270">
    <property type="component" value="Chromosome 10"/>
</dbReference>